<dbReference type="SUPFAM" id="SSF46785">
    <property type="entry name" value="Winged helix' DNA-binding domain"/>
    <property type="match status" value="1"/>
</dbReference>
<proteinExistence type="inferred from homology"/>
<dbReference type="Gene3D" id="1.10.10.10">
    <property type="entry name" value="Winged helix-like DNA-binding domain superfamily/Winged helix DNA-binding domain"/>
    <property type="match status" value="1"/>
</dbReference>
<dbReference type="PANTHER" id="PTHR18964:SF149">
    <property type="entry name" value="BIFUNCTIONAL UDP-N-ACETYLGLUCOSAMINE 2-EPIMERASE_N-ACETYLMANNOSAMINE KINASE"/>
    <property type="match status" value="1"/>
</dbReference>
<dbReference type="Gene3D" id="3.30.420.40">
    <property type="match status" value="2"/>
</dbReference>
<reference evidence="2 3" key="1">
    <citation type="submission" date="2023-07" db="EMBL/GenBank/DDBJ databases">
        <title>Sorghum-associated microbial communities from plants grown in Nebraska, USA.</title>
        <authorList>
            <person name="Schachtman D."/>
        </authorList>
    </citation>
    <scope>NUCLEOTIDE SEQUENCE [LARGE SCALE GENOMIC DNA]</scope>
    <source>
        <strain evidence="2 3">DS994</strain>
    </source>
</reference>
<name>A0ABT9UK06_9MICC</name>
<organism evidence="2 3">
    <name type="scientific">Pseudarthrobacter defluvii</name>
    <dbReference type="NCBI Taxonomy" id="410837"/>
    <lineage>
        <taxon>Bacteria</taxon>
        <taxon>Bacillati</taxon>
        <taxon>Actinomycetota</taxon>
        <taxon>Actinomycetes</taxon>
        <taxon>Micrococcales</taxon>
        <taxon>Micrococcaceae</taxon>
        <taxon>Pseudarthrobacter</taxon>
    </lineage>
</organism>
<comment type="similarity">
    <text evidence="1">Belongs to the ROK (NagC/XylR) family.</text>
</comment>
<protein>
    <submittedName>
        <fullName evidence="2">NBD/HSP70 family sugar kinase</fullName>
    </submittedName>
</protein>
<dbReference type="RefSeq" id="WP_307491832.1">
    <property type="nucleotide sequence ID" value="NZ_JAUSSY010000011.1"/>
</dbReference>
<evidence type="ECO:0000256" key="1">
    <source>
        <dbReference type="ARBA" id="ARBA00006479"/>
    </source>
</evidence>
<accession>A0ABT9UK06</accession>
<keyword evidence="2" id="KW-0418">Kinase</keyword>
<gene>
    <name evidence="2" type="ORF">J2T22_003155</name>
</gene>
<keyword evidence="2" id="KW-0808">Transferase</keyword>
<sequence length="410" mass="42356">MDGTTASSTQLLRQINSEALLRFALQEQVFTAGEAMAATGLTRATVLGVCDGLVHAGWLEEVGDESDAGRSNKGRPARRYRLREAAGVVVGLDAGESRLTTLVADLRGRELGKRCQRIDSHVLGRAGRLAAAAELIGRTLEDAGCDAGDVMLTVVGVPAPVDAAGMSPGGGEFWQLMNSGFTAGLPGEVMVENDANLAALAEQAHEPSANVATLLSGERFGAGLIVDGRLLRGRQGGAGEMRFLDVFDNKLVSDEGGSDGLGALARTWARAGVHAYGGATSLRQISEGDISAEDVFRAAREGDPFARDIIGRLGERLARITVALASLLDIERVVIAGGISGAIEPVLERARGLLPTDSGLPLPRIVASTLGAEAVVQGAVESALIRIKSEPAGFLPRAARAGASASPTPA</sequence>
<evidence type="ECO:0000313" key="2">
    <source>
        <dbReference type="EMBL" id="MDQ0119960.1"/>
    </source>
</evidence>
<keyword evidence="3" id="KW-1185">Reference proteome</keyword>
<dbReference type="PANTHER" id="PTHR18964">
    <property type="entry name" value="ROK (REPRESSOR, ORF, KINASE) FAMILY"/>
    <property type="match status" value="1"/>
</dbReference>
<dbReference type="InterPro" id="IPR000600">
    <property type="entry name" value="ROK"/>
</dbReference>
<dbReference type="SUPFAM" id="SSF53067">
    <property type="entry name" value="Actin-like ATPase domain"/>
    <property type="match status" value="1"/>
</dbReference>
<comment type="caution">
    <text evidence="2">The sequence shown here is derived from an EMBL/GenBank/DDBJ whole genome shotgun (WGS) entry which is preliminary data.</text>
</comment>
<evidence type="ECO:0000313" key="3">
    <source>
        <dbReference type="Proteomes" id="UP001226389"/>
    </source>
</evidence>
<dbReference type="InterPro" id="IPR036390">
    <property type="entry name" value="WH_DNA-bd_sf"/>
</dbReference>
<dbReference type="GO" id="GO:0016301">
    <property type="term" value="F:kinase activity"/>
    <property type="evidence" value="ECO:0007669"/>
    <property type="project" value="UniProtKB-KW"/>
</dbReference>
<dbReference type="InterPro" id="IPR036388">
    <property type="entry name" value="WH-like_DNA-bd_sf"/>
</dbReference>
<dbReference type="EMBL" id="JAUSSY010000011">
    <property type="protein sequence ID" value="MDQ0119960.1"/>
    <property type="molecule type" value="Genomic_DNA"/>
</dbReference>
<dbReference type="InterPro" id="IPR043129">
    <property type="entry name" value="ATPase_NBD"/>
</dbReference>
<dbReference type="Pfam" id="PF00480">
    <property type="entry name" value="ROK"/>
    <property type="match status" value="1"/>
</dbReference>
<dbReference type="Proteomes" id="UP001226389">
    <property type="component" value="Unassembled WGS sequence"/>
</dbReference>